<reference evidence="1 2" key="1">
    <citation type="submission" date="2020-08" db="EMBL/GenBank/DDBJ databases">
        <title>Genomic Encyclopedia of Type Strains, Phase IV (KMG-V): Genome sequencing to study the core and pangenomes of soil and plant-associated prokaryotes.</title>
        <authorList>
            <person name="Whitman W."/>
        </authorList>
    </citation>
    <scope>NUCLEOTIDE SEQUENCE [LARGE SCALE GENOMIC DNA]</scope>
    <source>
        <strain evidence="1 2">S3M1</strain>
    </source>
</reference>
<organism evidence="1 2">
    <name type="scientific">Pedobacter cryoconitis</name>
    <dbReference type="NCBI Taxonomy" id="188932"/>
    <lineage>
        <taxon>Bacteria</taxon>
        <taxon>Pseudomonadati</taxon>
        <taxon>Bacteroidota</taxon>
        <taxon>Sphingobacteriia</taxon>
        <taxon>Sphingobacteriales</taxon>
        <taxon>Sphingobacteriaceae</taxon>
        <taxon>Pedobacter</taxon>
    </lineage>
</organism>
<evidence type="ECO:0000313" key="2">
    <source>
        <dbReference type="Proteomes" id="UP000537204"/>
    </source>
</evidence>
<evidence type="ECO:0000313" key="1">
    <source>
        <dbReference type="EMBL" id="MBB5635648.1"/>
    </source>
</evidence>
<accession>A0A7W9DY63</accession>
<dbReference type="SUPFAM" id="SSF53448">
    <property type="entry name" value="Nucleotide-diphospho-sugar transferases"/>
    <property type="match status" value="1"/>
</dbReference>
<dbReference type="InterPro" id="IPR029044">
    <property type="entry name" value="Nucleotide-diphossugar_trans"/>
</dbReference>
<dbReference type="Gene3D" id="3.90.550.10">
    <property type="entry name" value="Spore Coat Polysaccharide Biosynthesis Protein SpsA, Chain A"/>
    <property type="match status" value="1"/>
</dbReference>
<comment type="caution">
    <text evidence="1">The sequence shown here is derived from an EMBL/GenBank/DDBJ whole genome shotgun (WGS) entry which is preliminary data.</text>
</comment>
<name>A0A7W9DY63_9SPHI</name>
<sequence length="315" mass="37108">MINYTTKSPVLFLIFNRPDTTIRVFNEIRQAKPSKLYIAADGPRPGNRNDETLCQETISIVQQIDWDCEVKTLFRQQNLGCKLAISSAIDWFFTNEEEGIILEDDCLPAKSFFRYCDTLLEKYRLDTRIRHIGGVNLQLGTKWGEASTYFTNNTHVWGWASWRRVWKDYDKDLKSYHEDEVGAQLANIFTNSLILTTWKEIFRDVKAGKIDTWDYQLAFINYFNNGLAINPNVNLISNIGFRADATHTVDLDNRYANYPLEEIDEITYPKYILPKKQADYAVLDYEFKIEERTRKHNLLRRRFKRWLKSFFKSAS</sequence>
<evidence type="ECO:0008006" key="3">
    <source>
        <dbReference type="Google" id="ProtNLM"/>
    </source>
</evidence>
<dbReference type="AlphaFoldDB" id="A0A7W9DY63"/>
<proteinExistence type="predicted"/>
<dbReference type="RefSeq" id="WP_183880574.1">
    <property type="nucleotide sequence ID" value="NZ_JACHCE010000002.1"/>
</dbReference>
<protein>
    <recommendedName>
        <fullName evidence="3">Nucleotide-diphospho-sugar transferase</fullName>
    </recommendedName>
</protein>
<gene>
    <name evidence="1" type="ORF">HDE68_001536</name>
</gene>
<dbReference type="Proteomes" id="UP000537204">
    <property type="component" value="Unassembled WGS sequence"/>
</dbReference>
<dbReference type="EMBL" id="JACHCE010000002">
    <property type="protein sequence ID" value="MBB5635648.1"/>
    <property type="molecule type" value="Genomic_DNA"/>
</dbReference>